<evidence type="ECO:0000256" key="2">
    <source>
        <dbReference type="PROSITE-ProRule" id="PRU00332"/>
    </source>
</evidence>
<name>A0AAD1X909_EUPCR</name>
<evidence type="ECO:0000313" key="5">
    <source>
        <dbReference type="Proteomes" id="UP001295684"/>
    </source>
</evidence>
<keyword evidence="1 2" id="KW-0694">RNA-binding</keyword>
<dbReference type="InterPro" id="IPR036388">
    <property type="entry name" value="WH-like_DNA-bd_sf"/>
</dbReference>
<feature type="domain" description="HTH La-type RNA-binding" evidence="3">
    <location>
        <begin position="33"/>
        <end position="141"/>
    </location>
</feature>
<dbReference type="AlphaFoldDB" id="A0AAD1X909"/>
<dbReference type="GO" id="GO:0003723">
    <property type="term" value="F:RNA binding"/>
    <property type="evidence" value="ECO:0007669"/>
    <property type="project" value="UniProtKB-UniRule"/>
</dbReference>
<evidence type="ECO:0000313" key="4">
    <source>
        <dbReference type="EMBL" id="CAI2365412.1"/>
    </source>
</evidence>
<proteinExistence type="predicted"/>
<dbReference type="Proteomes" id="UP001295684">
    <property type="component" value="Unassembled WGS sequence"/>
</dbReference>
<dbReference type="PANTHER" id="PTHR22792">
    <property type="entry name" value="LUPUS LA PROTEIN-RELATED"/>
    <property type="match status" value="1"/>
</dbReference>
<protein>
    <recommendedName>
        <fullName evidence="3">HTH La-type RNA-binding domain-containing protein</fullName>
    </recommendedName>
</protein>
<keyword evidence="5" id="KW-1185">Reference proteome</keyword>
<gene>
    <name evidence="4" type="ORF">ECRASSUSDP1_LOCUS6750</name>
</gene>
<comment type="caution">
    <text evidence="4">The sequence shown here is derived from an EMBL/GenBank/DDBJ whole genome shotgun (WGS) entry which is preliminary data.</text>
</comment>
<dbReference type="InterPro" id="IPR045180">
    <property type="entry name" value="La_dom_prot"/>
</dbReference>
<dbReference type="Pfam" id="PF05383">
    <property type="entry name" value="La"/>
    <property type="match status" value="1"/>
</dbReference>
<dbReference type="EMBL" id="CAMPGE010006554">
    <property type="protein sequence ID" value="CAI2365412.1"/>
    <property type="molecule type" value="Genomic_DNA"/>
</dbReference>
<dbReference type="SMART" id="SM00715">
    <property type="entry name" value="LA"/>
    <property type="match status" value="1"/>
</dbReference>
<dbReference type="SUPFAM" id="SSF54928">
    <property type="entry name" value="RNA-binding domain, RBD"/>
    <property type="match status" value="1"/>
</dbReference>
<dbReference type="InterPro" id="IPR035979">
    <property type="entry name" value="RBD_domain_sf"/>
</dbReference>
<dbReference type="Gene3D" id="1.10.10.10">
    <property type="entry name" value="Winged helix-like DNA-binding domain superfamily/Winged helix DNA-binding domain"/>
    <property type="match status" value="1"/>
</dbReference>
<dbReference type="InterPro" id="IPR036390">
    <property type="entry name" value="WH_DNA-bd_sf"/>
</dbReference>
<organism evidence="4 5">
    <name type="scientific">Euplotes crassus</name>
    <dbReference type="NCBI Taxonomy" id="5936"/>
    <lineage>
        <taxon>Eukaryota</taxon>
        <taxon>Sar</taxon>
        <taxon>Alveolata</taxon>
        <taxon>Ciliophora</taxon>
        <taxon>Intramacronucleata</taxon>
        <taxon>Spirotrichea</taxon>
        <taxon>Hypotrichia</taxon>
        <taxon>Euplotida</taxon>
        <taxon>Euplotidae</taxon>
        <taxon>Moneuplotes</taxon>
    </lineage>
</organism>
<sequence>MYENQSPNTNIKSLNPLVTKAENNSATKDAEMGIEKRDIKQEICEQIEFYFSYPNLYHDTFLRKLILKNPEQKIEIETLLSFNKIKELFIESQLESQNQLEDSPESQTEFLLTCIQNSKLVKHTKDKKGVKPKMKYYPKTANERLQFIICIEGDLPDRADLRGEFKKYGKYDGFYIKSLDPKAHLIYVGFIKPRYRKRFMKEFENISIFDHSKTRIVPIREAAVLKKELKSNIQKLRDLNEDTKVCDNEEIITPEVFLCIKNIPEGYEKTNLYNLFKEIKPKYIDYQNDGKAVVRFINPDQKQKFLQQNPESCFYLPLEYSKAAPDSQLEMNNHIVLPFEEVESEEAERIIDAIKAKRAELEEAECIPGYKSYSKYVCRAKKTQGKKRHHKATKT</sequence>
<dbReference type="SUPFAM" id="SSF46785">
    <property type="entry name" value="Winged helix' DNA-binding domain"/>
    <property type="match status" value="1"/>
</dbReference>
<accession>A0AAD1X909</accession>
<reference evidence="4" key="1">
    <citation type="submission" date="2023-07" db="EMBL/GenBank/DDBJ databases">
        <authorList>
            <consortium name="AG Swart"/>
            <person name="Singh M."/>
            <person name="Singh A."/>
            <person name="Seah K."/>
            <person name="Emmerich C."/>
        </authorList>
    </citation>
    <scope>NUCLEOTIDE SEQUENCE</scope>
    <source>
        <strain evidence="4">DP1</strain>
    </source>
</reference>
<evidence type="ECO:0000259" key="3">
    <source>
        <dbReference type="PROSITE" id="PS50961"/>
    </source>
</evidence>
<dbReference type="PROSITE" id="PS50961">
    <property type="entry name" value="HTH_LA"/>
    <property type="match status" value="1"/>
</dbReference>
<evidence type="ECO:0000256" key="1">
    <source>
        <dbReference type="ARBA" id="ARBA00022884"/>
    </source>
</evidence>
<dbReference type="InterPro" id="IPR006630">
    <property type="entry name" value="La_HTH"/>
</dbReference>